<sequence length="780" mass="90000">MNILPKNYGEFQSKQYWDKFFRKLKKQNDKKDSEFFEWYGNFKNFQHIISQIVKEDQKILNIGCGNSLFSEDMYDGGFKNIVNCDFSEDVIKEMSARSAKIRPEMKYEVVDIFNMTYAPNSFDIVMDKGLLDAVYPEETEENTTKINKFLQSIVDILTANPNSRYVCISLLQSHILNTLLTFFNSKNFEITIHEVLIEKSKLYPFLVDIKRSDNPTATHNKINLHLKNEAEAKLLPPQEIKHQINRIQTQNRFMSQVKKCHAGQRFSIEVWDPKVPNAKVPKYTLHVVDSNSKKILENKTCGCFITPQGKEQSYISSTEKGNFELLEQAGYSRLIIAILNPGYVFSSMKEVQDELCPAVNDLIPKGCKNLPVPFITDGDEIGDKDVIAQNEEFIIEEILNEEGHALRRLVLKNNISAIQSQYKMTYFSAKNRPDLVEQNKLTKSILPPKKNMVIGIDESYLDFESHRAMIAGLSLLGADAFEKKELNILVLGAGLCALSKFIYNHFANTKLNNIEISKNIVEAAKIHFGVDKDPRFKITIDNAFSYIKNHTVNEEAPKVEKEGSEIEEAKESKTAPKKKQQYDIIVIDIVSPQENQASPPEQFLQEEFLQKLQKLLENNGLLMINYIGTHQKECDTLLQTKLSKVFDLIYSYKTENELNDVLFAVNTKFKRDVKIDNNNQKEELIIVEKDQIKQRKELEINFKQIMKKAVKPWDFTLNIDTLCTKLMLRYPQINTNTLTRTNVYVDQGDNKMVNSTKQQYENDLGKVLKKEQKKSKNKKK</sequence>
<feature type="domain" description="Methyltransferase" evidence="5">
    <location>
        <begin position="55"/>
        <end position="162"/>
    </location>
</feature>
<dbReference type="eggNOG" id="KOG2352">
    <property type="taxonomic scope" value="Eukaryota"/>
</dbReference>
<comment type="similarity">
    <text evidence="1">Belongs to the methyltransferase superfamily.</text>
</comment>
<protein>
    <submittedName>
        <fullName evidence="6">Methyltransferase domain protein</fullName>
    </submittedName>
</protein>
<accession>Q22Z04</accession>
<keyword evidence="7" id="KW-1185">Reference proteome</keyword>
<proteinExistence type="inferred from homology"/>
<dbReference type="InParanoid" id="Q22Z04"/>
<dbReference type="PANTHER" id="PTHR12176">
    <property type="entry name" value="SAM-DEPENDENT METHYLTRANSFERASE SUPERFAMILY PROTEIN"/>
    <property type="match status" value="1"/>
</dbReference>
<evidence type="ECO:0000256" key="2">
    <source>
        <dbReference type="ARBA" id="ARBA00022603"/>
    </source>
</evidence>
<dbReference type="PANTHER" id="PTHR12176:SF78">
    <property type="entry name" value="EEF1A LYSINE AND N-TERMINAL METHYLTRANSFERASE"/>
    <property type="match status" value="1"/>
</dbReference>
<dbReference type="EMBL" id="GG662798">
    <property type="protein sequence ID" value="EAR90517.1"/>
    <property type="molecule type" value="Genomic_DNA"/>
</dbReference>
<evidence type="ECO:0000313" key="6">
    <source>
        <dbReference type="EMBL" id="EAR90517.1"/>
    </source>
</evidence>
<dbReference type="Pfam" id="PF13847">
    <property type="entry name" value="Methyltransf_31"/>
    <property type="match status" value="1"/>
</dbReference>
<gene>
    <name evidence="6" type="ORF">TTHERM_00118620</name>
</gene>
<reference evidence="7" key="1">
    <citation type="journal article" date="2006" name="PLoS Biol.">
        <title>Macronuclear genome sequence of the ciliate Tetrahymena thermophila, a model eukaryote.</title>
        <authorList>
            <person name="Eisen J.A."/>
            <person name="Coyne R.S."/>
            <person name="Wu M."/>
            <person name="Wu D."/>
            <person name="Thiagarajan M."/>
            <person name="Wortman J.R."/>
            <person name="Badger J.H."/>
            <person name="Ren Q."/>
            <person name="Amedeo P."/>
            <person name="Jones K.M."/>
            <person name="Tallon L.J."/>
            <person name="Delcher A.L."/>
            <person name="Salzberg S.L."/>
            <person name="Silva J.C."/>
            <person name="Haas B.J."/>
            <person name="Majoros W.H."/>
            <person name="Farzad M."/>
            <person name="Carlton J.M."/>
            <person name="Smith R.K. Jr."/>
            <person name="Garg J."/>
            <person name="Pearlman R.E."/>
            <person name="Karrer K.M."/>
            <person name="Sun L."/>
            <person name="Manning G."/>
            <person name="Elde N.C."/>
            <person name="Turkewitz A.P."/>
            <person name="Asai D.J."/>
            <person name="Wilkes D.E."/>
            <person name="Wang Y."/>
            <person name="Cai H."/>
            <person name="Collins K."/>
            <person name="Stewart B.A."/>
            <person name="Lee S.R."/>
            <person name="Wilamowska K."/>
            <person name="Weinberg Z."/>
            <person name="Ruzzo W.L."/>
            <person name="Wloga D."/>
            <person name="Gaertig J."/>
            <person name="Frankel J."/>
            <person name="Tsao C.-C."/>
            <person name="Gorovsky M.A."/>
            <person name="Keeling P.J."/>
            <person name="Waller R.F."/>
            <person name="Patron N.J."/>
            <person name="Cherry J.M."/>
            <person name="Stover N.A."/>
            <person name="Krieger C.J."/>
            <person name="del Toro C."/>
            <person name="Ryder H.F."/>
            <person name="Williamson S.C."/>
            <person name="Barbeau R.A."/>
            <person name="Hamilton E.P."/>
            <person name="Orias E."/>
        </authorList>
    </citation>
    <scope>NUCLEOTIDE SEQUENCE [LARGE SCALE GENOMIC DNA]</scope>
    <source>
        <strain evidence="7">SB210</strain>
    </source>
</reference>
<keyword evidence="2 6" id="KW-0489">Methyltransferase</keyword>
<dbReference type="OMA" id="FEWYGAF"/>
<dbReference type="Proteomes" id="UP000009168">
    <property type="component" value="Unassembled WGS sequence"/>
</dbReference>
<dbReference type="GeneID" id="7845715"/>
<dbReference type="InterPro" id="IPR025714">
    <property type="entry name" value="Methyltranfer_dom"/>
</dbReference>
<dbReference type="KEGG" id="tet:TTHERM_00118620"/>
<dbReference type="CDD" id="cd02440">
    <property type="entry name" value="AdoMet_MTases"/>
    <property type="match status" value="1"/>
</dbReference>
<dbReference type="OrthoDB" id="411785at2759"/>
<dbReference type="GO" id="GO:0008168">
    <property type="term" value="F:methyltransferase activity"/>
    <property type="evidence" value="ECO:0007669"/>
    <property type="project" value="UniProtKB-KW"/>
</dbReference>
<evidence type="ECO:0000256" key="4">
    <source>
        <dbReference type="ARBA" id="ARBA00023268"/>
    </source>
</evidence>
<dbReference type="SUPFAM" id="SSF53335">
    <property type="entry name" value="S-adenosyl-L-methionine-dependent methyltransferases"/>
    <property type="match status" value="2"/>
</dbReference>
<dbReference type="HOGENOM" id="CLU_010025_1_0_1"/>
<dbReference type="InterPro" id="IPR029063">
    <property type="entry name" value="SAM-dependent_MTases_sf"/>
</dbReference>
<dbReference type="AlphaFoldDB" id="Q22Z04"/>
<evidence type="ECO:0000259" key="5">
    <source>
        <dbReference type="Pfam" id="PF13847"/>
    </source>
</evidence>
<evidence type="ECO:0000313" key="7">
    <source>
        <dbReference type="Proteomes" id="UP000009168"/>
    </source>
</evidence>
<evidence type="ECO:0000256" key="1">
    <source>
        <dbReference type="ARBA" id="ARBA00008361"/>
    </source>
</evidence>
<keyword evidence="3" id="KW-0808">Transferase</keyword>
<dbReference type="RefSeq" id="XP_001010762.1">
    <property type="nucleotide sequence ID" value="XM_001010762.1"/>
</dbReference>
<dbReference type="InterPro" id="IPR051419">
    <property type="entry name" value="Lys/N-term_MeTrsfase_sf"/>
</dbReference>
<dbReference type="Gene3D" id="3.40.50.150">
    <property type="entry name" value="Vaccinia Virus protein VP39"/>
    <property type="match status" value="2"/>
</dbReference>
<evidence type="ECO:0000256" key="3">
    <source>
        <dbReference type="ARBA" id="ARBA00022679"/>
    </source>
</evidence>
<dbReference type="GO" id="GO:0032259">
    <property type="term" value="P:methylation"/>
    <property type="evidence" value="ECO:0007669"/>
    <property type="project" value="UniProtKB-KW"/>
</dbReference>
<keyword evidence="4" id="KW-0511">Multifunctional enzyme</keyword>
<organism evidence="6 7">
    <name type="scientific">Tetrahymena thermophila (strain SB210)</name>
    <dbReference type="NCBI Taxonomy" id="312017"/>
    <lineage>
        <taxon>Eukaryota</taxon>
        <taxon>Sar</taxon>
        <taxon>Alveolata</taxon>
        <taxon>Ciliophora</taxon>
        <taxon>Intramacronucleata</taxon>
        <taxon>Oligohymenophorea</taxon>
        <taxon>Hymenostomatida</taxon>
        <taxon>Tetrahymenina</taxon>
        <taxon>Tetrahymenidae</taxon>
        <taxon>Tetrahymena</taxon>
    </lineage>
</organism>
<name>Q22Z04_TETTS</name>